<name>A0A846MCD0_9SPHN</name>
<protein>
    <submittedName>
        <fullName evidence="6">3-oxo-5alpha-steroid 4-dehydrogenase</fullName>
        <ecNumber evidence="6">1.3.99.5</ecNumber>
    </submittedName>
</protein>
<dbReference type="GO" id="GO:0008202">
    <property type="term" value="P:steroid metabolic process"/>
    <property type="evidence" value="ECO:0007669"/>
    <property type="project" value="UniProtKB-ARBA"/>
</dbReference>
<dbReference type="PANTHER" id="PTHR43400:SF10">
    <property type="entry name" value="3-OXOSTEROID 1-DEHYDROGENASE"/>
    <property type="match status" value="1"/>
</dbReference>
<dbReference type="NCBIfam" id="NF005511">
    <property type="entry name" value="PRK07121.1-4"/>
    <property type="match status" value="1"/>
</dbReference>
<dbReference type="EC" id="1.3.99.5" evidence="6"/>
<dbReference type="RefSeq" id="WP_167304621.1">
    <property type="nucleotide sequence ID" value="NZ_JAASQR010000004.1"/>
</dbReference>
<sequence length="566" mass="60798">MKVADMNSLGGEPVISIDSADTFQWDDEADVVVVGYGGAGICAALELVENGASVIAIDRFNGGGATAFSGGVVYAAGTDIQRQNGVEDDPDNMLKYLRLEVGDIVKPETLKRFCDDSAANLQWLQAHGVVFGTKLYTGKTTYPPEGYFLQYSGNEKVEAYCREAKPAPRGHRTLGRGFTGNKLYHALRQTADQSAIRPMLHTIVQSLVVDRSGRVVGVAALQLSRDKQAEHQKYYDKFPPTAPFKEAKAEAAGRAARAMETEHGQLRYVRAKAGVILSTGGFAFNLDMLSQHAPVLTQHYKTMMRLGTLGDDGTAVRLGTALGADTAGMDAMFVGRVQSPPAALLDGILVNQAGDRFANEAVYVGTLGRAIADQPEGKAWLIMSAKDVRKAMRQVVTGGFDAFMRFGAPAMLNLLLGGTKRARDLDVLASKCGLNPARLRQTIRRYEDMVRDRHDDDFSKLKDHLKSLGSGPYVAMNVSLANRFSFITFHTLGGLALEETTGAVRRADGSSIPGLYAAGRATGSIPSRTYISGLSLADCVFTGRRAAQSCLGVIAAENRPSLSLSD</sequence>
<dbReference type="Proteomes" id="UP000576821">
    <property type="component" value="Unassembled WGS sequence"/>
</dbReference>
<evidence type="ECO:0000313" key="6">
    <source>
        <dbReference type="EMBL" id="NIJ17814.1"/>
    </source>
</evidence>
<dbReference type="InterPro" id="IPR036188">
    <property type="entry name" value="FAD/NAD-bd_sf"/>
</dbReference>
<dbReference type="Gene3D" id="3.90.700.10">
    <property type="entry name" value="Succinate dehydrogenase/fumarate reductase flavoprotein, catalytic domain"/>
    <property type="match status" value="1"/>
</dbReference>
<keyword evidence="2" id="KW-0285">Flavoprotein</keyword>
<evidence type="ECO:0000259" key="5">
    <source>
        <dbReference type="Pfam" id="PF00890"/>
    </source>
</evidence>
<dbReference type="Gene3D" id="3.50.50.60">
    <property type="entry name" value="FAD/NAD(P)-binding domain"/>
    <property type="match status" value="2"/>
</dbReference>
<dbReference type="SUPFAM" id="SSF51905">
    <property type="entry name" value="FAD/NAD(P)-binding domain"/>
    <property type="match status" value="1"/>
</dbReference>
<evidence type="ECO:0000256" key="1">
    <source>
        <dbReference type="ARBA" id="ARBA00001974"/>
    </source>
</evidence>
<dbReference type="InterPro" id="IPR050315">
    <property type="entry name" value="FAD-oxidoreductase_2"/>
</dbReference>
<dbReference type="SUPFAM" id="SSF56425">
    <property type="entry name" value="Succinate dehydrogenase/fumarate reductase flavoprotein, catalytic domain"/>
    <property type="match status" value="1"/>
</dbReference>
<comment type="caution">
    <text evidence="6">The sequence shown here is derived from an EMBL/GenBank/DDBJ whole genome shotgun (WGS) entry which is preliminary data.</text>
</comment>
<reference evidence="6 7" key="1">
    <citation type="submission" date="2020-03" db="EMBL/GenBank/DDBJ databases">
        <title>Genomic Encyclopedia of Type Strains, Phase IV (KMG-IV): sequencing the most valuable type-strain genomes for metagenomic binning, comparative biology and taxonomic classification.</title>
        <authorList>
            <person name="Goeker M."/>
        </authorList>
    </citation>
    <scope>NUCLEOTIDE SEQUENCE [LARGE SCALE GENOMIC DNA]</scope>
    <source>
        <strain evidence="6 7">DSM 21299</strain>
    </source>
</reference>
<proteinExistence type="predicted"/>
<evidence type="ECO:0000256" key="3">
    <source>
        <dbReference type="ARBA" id="ARBA00022827"/>
    </source>
</evidence>
<comment type="cofactor">
    <cofactor evidence="1">
        <name>FAD</name>
        <dbReference type="ChEBI" id="CHEBI:57692"/>
    </cofactor>
</comment>
<dbReference type="Pfam" id="PF00890">
    <property type="entry name" value="FAD_binding_2"/>
    <property type="match status" value="1"/>
</dbReference>
<evidence type="ECO:0000313" key="7">
    <source>
        <dbReference type="Proteomes" id="UP000576821"/>
    </source>
</evidence>
<keyword evidence="3" id="KW-0274">FAD</keyword>
<organism evidence="6 7">
    <name type="scientific">Sphingobium vermicomposti</name>
    <dbReference type="NCBI Taxonomy" id="529005"/>
    <lineage>
        <taxon>Bacteria</taxon>
        <taxon>Pseudomonadati</taxon>
        <taxon>Pseudomonadota</taxon>
        <taxon>Alphaproteobacteria</taxon>
        <taxon>Sphingomonadales</taxon>
        <taxon>Sphingomonadaceae</taxon>
        <taxon>Sphingobium</taxon>
    </lineage>
</organism>
<dbReference type="EMBL" id="JAASQR010000004">
    <property type="protein sequence ID" value="NIJ17814.1"/>
    <property type="molecule type" value="Genomic_DNA"/>
</dbReference>
<evidence type="ECO:0000256" key="2">
    <source>
        <dbReference type="ARBA" id="ARBA00022630"/>
    </source>
</evidence>
<gene>
    <name evidence="6" type="ORF">FHS54_002814</name>
</gene>
<keyword evidence="4 6" id="KW-0560">Oxidoreductase</keyword>
<evidence type="ECO:0000256" key="4">
    <source>
        <dbReference type="ARBA" id="ARBA00023002"/>
    </source>
</evidence>
<keyword evidence="7" id="KW-1185">Reference proteome</keyword>
<feature type="domain" description="FAD-dependent oxidoreductase 2 FAD-binding" evidence="5">
    <location>
        <begin position="30"/>
        <end position="525"/>
    </location>
</feature>
<dbReference type="InterPro" id="IPR003953">
    <property type="entry name" value="FAD-dep_OxRdtase_2_FAD-bd"/>
</dbReference>
<dbReference type="PANTHER" id="PTHR43400">
    <property type="entry name" value="FUMARATE REDUCTASE"/>
    <property type="match status" value="1"/>
</dbReference>
<dbReference type="AlphaFoldDB" id="A0A846MCD0"/>
<dbReference type="GO" id="GO:0003865">
    <property type="term" value="F:3-oxo-5-alpha-steroid 4-dehydrogenase activity"/>
    <property type="evidence" value="ECO:0007669"/>
    <property type="project" value="UniProtKB-EC"/>
</dbReference>
<accession>A0A846MCD0</accession>
<dbReference type="InterPro" id="IPR027477">
    <property type="entry name" value="Succ_DH/fumarate_Rdtase_cat_sf"/>
</dbReference>